<keyword evidence="3 6" id="KW-0378">Hydrolase</keyword>
<dbReference type="PROSITE" id="PS51462">
    <property type="entry name" value="NUDIX"/>
    <property type="match status" value="1"/>
</dbReference>
<keyword evidence="7" id="KW-1185">Reference proteome</keyword>
<dbReference type="CDD" id="cd04666">
    <property type="entry name" value="NUDIX_DIPP2_like_Nudt4"/>
    <property type="match status" value="1"/>
</dbReference>
<dbReference type="GO" id="GO:0016787">
    <property type="term" value="F:hydrolase activity"/>
    <property type="evidence" value="ECO:0007669"/>
    <property type="project" value="UniProtKB-KW"/>
</dbReference>
<dbReference type="PANTHER" id="PTHR12629">
    <property type="entry name" value="DIPHOSPHOINOSITOL POLYPHOSPHATE PHOSPHOHYDROLASE"/>
    <property type="match status" value="1"/>
</dbReference>
<evidence type="ECO:0000256" key="2">
    <source>
        <dbReference type="ARBA" id="ARBA00022723"/>
    </source>
</evidence>
<evidence type="ECO:0000256" key="4">
    <source>
        <dbReference type="ARBA" id="ARBA00022842"/>
    </source>
</evidence>
<evidence type="ECO:0000259" key="5">
    <source>
        <dbReference type="PROSITE" id="PS51462"/>
    </source>
</evidence>
<evidence type="ECO:0000256" key="1">
    <source>
        <dbReference type="ARBA" id="ARBA00001946"/>
    </source>
</evidence>
<evidence type="ECO:0000313" key="7">
    <source>
        <dbReference type="Proteomes" id="UP001191082"/>
    </source>
</evidence>
<reference evidence="6 7" key="1">
    <citation type="submission" date="2019-05" db="EMBL/GenBank/DDBJ databases">
        <title>Marivita sp. nov. isolated from sea sediment.</title>
        <authorList>
            <person name="Kim W."/>
        </authorList>
    </citation>
    <scope>NUCLEOTIDE SEQUENCE [LARGE SCALE GENOMIC DNA]</scope>
    <source>
        <strain evidence="6 7">CAU 1492</strain>
    </source>
</reference>
<organism evidence="6 7">
    <name type="scientific">Arenibacterium halophilum</name>
    <dbReference type="NCBI Taxonomy" id="2583821"/>
    <lineage>
        <taxon>Bacteria</taxon>
        <taxon>Pseudomonadati</taxon>
        <taxon>Pseudomonadota</taxon>
        <taxon>Alphaproteobacteria</taxon>
        <taxon>Rhodobacterales</taxon>
        <taxon>Paracoccaceae</taxon>
        <taxon>Arenibacterium</taxon>
    </lineage>
</organism>
<dbReference type="InterPro" id="IPR000086">
    <property type="entry name" value="NUDIX_hydrolase_dom"/>
</dbReference>
<keyword evidence="2" id="KW-0479">Metal-binding</keyword>
<dbReference type="InterPro" id="IPR047198">
    <property type="entry name" value="DDP-like_NUDIX"/>
</dbReference>
<name>A0ABY2XFA9_9RHOB</name>
<gene>
    <name evidence="6" type="ORF">FGK64_03390</name>
</gene>
<evidence type="ECO:0000313" key="6">
    <source>
        <dbReference type="EMBL" id="TMV15711.1"/>
    </source>
</evidence>
<comment type="cofactor">
    <cofactor evidence="1">
        <name>Mg(2+)</name>
        <dbReference type="ChEBI" id="CHEBI:18420"/>
    </cofactor>
</comment>
<dbReference type="Gene3D" id="3.90.79.10">
    <property type="entry name" value="Nucleoside Triphosphate Pyrophosphohydrolase"/>
    <property type="match status" value="1"/>
</dbReference>
<dbReference type="SUPFAM" id="SSF55811">
    <property type="entry name" value="Nudix"/>
    <property type="match status" value="1"/>
</dbReference>
<protein>
    <submittedName>
        <fullName evidence="6">NUDIX hydrolase</fullName>
    </submittedName>
</protein>
<comment type="caution">
    <text evidence="6">The sequence shown here is derived from an EMBL/GenBank/DDBJ whole genome shotgun (WGS) entry which is preliminary data.</text>
</comment>
<dbReference type="PANTHER" id="PTHR12629:SF0">
    <property type="entry name" value="DIPHOSPHOINOSITOL-POLYPHOSPHATE DIPHOSPHATASE"/>
    <property type="match status" value="1"/>
</dbReference>
<keyword evidence="4" id="KW-0460">Magnesium</keyword>
<evidence type="ECO:0000256" key="3">
    <source>
        <dbReference type="ARBA" id="ARBA00022801"/>
    </source>
</evidence>
<dbReference type="InterPro" id="IPR015797">
    <property type="entry name" value="NUDIX_hydrolase-like_dom_sf"/>
</dbReference>
<sequence>MQGPLKQLPIIVKAARKSDVRSQFAALCYRRERGKLRVLLVTSRGSKRWIVPKGWPMDRMTPAACAAREAWEEAGVVGQPYDRCLGLYSYTKLDSSGVMLPCVAMVYPIHVKSLSDHFPEHDQRKRKWFSPKKAARKVDEPELARIIRDFDARGLG</sequence>
<feature type="domain" description="Nudix hydrolase" evidence="5">
    <location>
        <begin position="19"/>
        <end position="151"/>
    </location>
</feature>
<proteinExistence type="predicted"/>
<dbReference type="Pfam" id="PF00293">
    <property type="entry name" value="NUDIX"/>
    <property type="match status" value="1"/>
</dbReference>
<dbReference type="Proteomes" id="UP001191082">
    <property type="component" value="Unassembled WGS sequence"/>
</dbReference>
<dbReference type="EMBL" id="VCPC01000001">
    <property type="protein sequence ID" value="TMV15711.1"/>
    <property type="molecule type" value="Genomic_DNA"/>
</dbReference>
<accession>A0ABY2XFA9</accession>